<name>A0A645DMU9_9ZZZZ</name>
<evidence type="ECO:0000313" key="1">
    <source>
        <dbReference type="EMBL" id="MPM89862.1"/>
    </source>
</evidence>
<dbReference type="Gene3D" id="3.40.1350.10">
    <property type="match status" value="1"/>
</dbReference>
<dbReference type="SUPFAM" id="SSF52980">
    <property type="entry name" value="Restriction endonuclease-like"/>
    <property type="match status" value="1"/>
</dbReference>
<protein>
    <submittedName>
        <fullName evidence="1">Uncharacterized protein</fullName>
    </submittedName>
</protein>
<accession>A0A645DMU9</accession>
<gene>
    <name evidence="1" type="ORF">SDC9_136977</name>
</gene>
<comment type="caution">
    <text evidence="1">The sequence shown here is derived from an EMBL/GenBank/DDBJ whole genome shotgun (WGS) entry which is preliminary data.</text>
</comment>
<dbReference type="AlphaFoldDB" id="A0A645DMU9"/>
<reference evidence="1" key="1">
    <citation type="submission" date="2019-08" db="EMBL/GenBank/DDBJ databases">
        <authorList>
            <person name="Kucharzyk K."/>
            <person name="Murdoch R.W."/>
            <person name="Higgins S."/>
            <person name="Loffler F."/>
        </authorList>
    </citation>
    <scope>NUCLEOTIDE SEQUENCE</scope>
</reference>
<dbReference type="InterPro" id="IPR011856">
    <property type="entry name" value="tRNA_endonuc-like_dom_sf"/>
</dbReference>
<sequence>MPSRTPFSIGRLEDLLRRQMPPKWQAQYEPSIRARREEAPARSRPAQVWSPRLGRTCHVLSQVELTVLLILLYHPHMFELQEQRMLAMEPMPHPLHGHPMAAGLILLPLAGTIAVAERLGYLHLHPHTYAVDQEGRRIPVPIPWIGDFLVFLKDDKGPYCVNLTVKAETAGFSSPFRSARPTRNPDKARLNTMARHAIEEVY</sequence>
<dbReference type="EMBL" id="VSSQ01037227">
    <property type="protein sequence ID" value="MPM89862.1"/>
    <property type="molecule type" value="Genomic_DNA"/>
</dbReference>
<dbReference type="InterPro" id="IPR011335">
    <property type="entry name" value="Restrct_endonuc-II-like"/>
</dbReference>
<proteinExistence type="predicted"/>
<dbReference type="GO" id="GO:0003676">
    <property type="term" value="F:nucleic acid binding"/>
    <property type="evidence" value="ECO:0007669"/>
    <property type="project" value="InterPro"/>
</dbReference>
<organism evidence="1">
    <name type="scientific">bioreactor metagenome</name>
    <dbReference type="NCBI Taxonomy" id="1076179"/>
    <lineage>
        <taxon>unclassified sequences</taxon>
        <taxon>metagenomes</taxon>
        <taxon>ecological metagenomes</taxon>
    </lineage>
</organism>